<comment type="similarity">
    <text evidence="1">Belongs to the ANT/ATPSC lysine N-methyltransferase family.</text>
</comment>
<dbReference type="InterPro" id="IPR029063">
    <property type="entry name" value="SAM-dependent_MTases_sf"/>
</dbReference>
<dbReference type="GO" id="GO:0032259">
    <property type="term" value="P:methylation"/>
    <property type="evidence" value="ECO:0007669"/>
    <property type="project" value="UniProtKB-KW"/>
</dbReference>
<evidence type="ECO:0000256" key="4">
    <source>
        <dbReference type="ARBA" id="ARBA00022691"/>
    </source>
</evidence>
<evidence type="ECO:0000256" key="3">
    <source>
        <dbReference type="ARBA" id="ARBA00022679"/>
    </source>
</evidence>
<evidence type="ECO:0000256" key="2">
    <source>
        <dbReference type="ARBA" id="ARBA00022603"/>
    </source>
</evidence>
<feature type="transmembrane region" description="Helical" evidence="5">
    <location>
        <begin position="28"/>
        <end position="52"/>
    </location>
</feature>
<dbReference type="InterPro" id="IPR026170">
    <property type="entry name" value="FAM173A/B"/>
</dbReference>
<dbReference type="Gene3D" id="3.40.50.150">
    <property type="entry name" value="Vaccinia Virus protein VP39"/>
    <property type="match status" value="1"/>
</dbReference>
<keyword evidence="2" id="KW-0489">Methyltransferase</keyword>
<dbReference type="PANTHER" id="PTHR13610:SF8">
    <property type="entry name" value="ATP SYNTHASE SUBUNIT C LYSINE N-METHYLTRANSFERASE"/>
    <property type="match status" value="1"/>
</dbReference>
<organism evidence="6">
    <name type="scientific">Xenopus tropicalis</name>
    <name type="common">Western clawed frog</name>
    <name type="synonym">Silurana tropicalis</name>
    <dbReference type="NCBI Taxonomy" id="8364"/>
    <lineage>
        <taxon>Eukaryota</taxon>
        <taxon>Metazoa</taxon>
        <taxon>Chordata</taxon>
        <taxon>Craniata</taxon>
        <taxon>Vertebrata</taxon>
        <taxon>Euteleostomi</taxon>
        <taxon>Amphibia</taxon>
        <taxon>Batrachia</taxon>
        <taxon>Anura</taxon>
        <taxon>Pipoidea</taxon>
        <taxon>Pipidae</taxon>
        <taxon>Xenopodinae</taxon>
        <taxon>Xenopus</taxon>
        <taxon>Silurana</taxon>
    </lineage>
</organism>
<gene>
    <name evidence="6" type="primary">atpsckmt</name>
</gene>
<dbReference type="Xenbase" id="XB-GENE-948547">
    <property type="gene designation" value="atpsckmt"/>
</dbReference>
<reference evidence="6" key="2">
    <citation type="submission" date="2020-05" db="UniProtKB">
        <authorList>
            <consortium name="Ensembl"/>
        </authorList>
    </citation>
    <scope>IDENTIFICATION</scope>
</reference>
<keyword evidence="5" id="KW-1133">Transmembrane helix</keyword>
<sequence length="272" mass="30509">MSKSCNESKTLKEYSIVSSTNKPKKKKWGLIATGVMGGTLVALYAVATPFVAPALRKCCLPYVPATTAQVENVLKMIRTRSGLVVDIGSGDGRIALTESAIATSLGRAFHNLTALTVKKHLHCFKRNLRCSNLKGWPLVIAAAKEGFQAVGYELNPWLVWYSRFRAWREGVHHNTRFYITDLWKVSFSQYPNVVIFGVPQMMPQLEKKLQMELQDAARVIACRFPFPNWVPDHTFGEGVDTIWTYDLDVNAFKKVSDSKPIAQQHCTLETAE</sequence>
<evidence type="ECO:0000256" key="1">
    <source>
        <dbReference type="ARBA" id="ARBA00010633"/>
    </source>
</evidence>
<dbReference type="AlphaFoldDB" id="A0A6I8RFB0"/>
<evidence type="ECO:0000313" key="6">
    <source>
        <dbReference type="Ensembl" id="ENSXETP00000079561"/>
    </source>
</evidence>
<keyword evidence="4" id="KW-0949">S-adenosyl-L-methionine</keyword>
<name>A0A6I8RFB0_XENTR</name>
<keyword evidence="5" id="KW-0472">Membrane</keyword>
<dbReference type="GeneTree" id="ENSGT00390000014771"/>
<protein>
    <submittedName>
        <fullName evidence="6">ATP synthase c subunit lysine N-methyltransferase</fullName>
    </submittedName>
</protein>
<dbReference type="GO" id="GO:0016279">
    <property type="term" value="F:protein-lysine N-methyltransferase activity"/>
    <property type="evidence" value="ECO:0007669"/>
    <property type="project" value="InterPro"/>
</dbReference>
<dbReference type="Ensembl" id="ENSXETT00000098339">
    <property type="protein sequence ID" value="ENSXETP00000079561"/>
    <property type="gene ID" value="ENSXETG00000023151"/>
</dbReference>
<reference evidence="6" key="1">
    <citation type="journal article" date="2010" name="Science">
        <title>The genome of the Western clawed frog Xenopus tropicalis.</title>
        <authorList>
            <person name="Hellsten U."/>
            <person name="Harland R.M."/>
            <person name="Gilchrist M.J."/>
            <person name="Hendrix D."/>
            <person name="Jurka J."/>
            <person name="Kapitonov V."/>
            <person name="Ovcharenko I."/>
            <person name="Putnam N.H."/>
            <person name="Shu S."/>
            <person name="Taher L."/>
            <person name="Blitz I.L."/>
            <person name="Blumberg B."/>
            <person name="Dichmann D.S."/>
            <person name="Dubchak I."/>
            <person name="Amaya E."/>
            <person name="Detter J.C."/>
            <person name="Fletcher R."/>
            <person name="Gerhard D.S."/>
            <person name="Goodstein D."/>
            <person name="Graves T."/>
            <person name="Grigoriev I.V."/>
            <person name="Grimwood J."/>
            <person name="Kawashima T."/>
            <person name="Lindquist E."/>
            <person name="Lucas S.M."/>
            <person name="Mead P.E."/>
            <person name="Mitros T."/>
            <person name="Ogino H."/>
            <person name="Ohta Y."/>
            <person name="Poliakov A.V."/>
            <person name="Pollet N."/>
            <person name="Robert J."/>
            <person name="Salamov A."/>
            <person name="Sater A.K."/>
            <person name="Schmutz J."/>
            <person name="Terry A."/>
            <person name="Vize P.D."/>
            <person name="Warren W.C."/>
            <person name="Wells D."/>
            <person name="Wills A."/>
            <person name="Wilson R.K."/>
            <person name="Zimmerman L.B."/>
            <person name="Zorn A.M."/>
            <person name="Grainger R."/>
            <person name="Grammer T."/>
            <person name="Khokha M.K."/>
            <person name="Richardson P.M."/>
            <person name="Rokhsar D.S."/>
        </authorList>
    </citation>
    <scope>NUCLEOTIDE SEQUENCE [LARGE SCALE GENOMIC DNA]</scope>
    <source>
        <strain evidence="6">Nigerian</strain>
    </source>
</reference>
<dbReference type="SUPFAM" id="SSF53335">
    <property type="entry name" value="S-adenosyl-L-methionine-dependent methyltransferases"/>
    <property type="match status" value="1"/>
</dbReference>
<proteinExistence type="inferred from homology"/>
<dbReference type="InParanoid" id="A0A6I8RFB0"/>
<evidence type="ECO:0000256" key="5">
    <source>
        <dbReference type="SAM" id="Phobius"/>
    </source>
</evidence>
<keyword evidence="5" id="KW-0812">Transmembrane</keyword>
<keyword evidence="3" id="KW-0808">Transferase</keyword>
<dbReference type="Bgee" id="ENSXETG00000023151">
    <property type="expression patterns" value="Expressed in skeletal muscle tissue and 13 other cell types or tissues"/>
</dbReference>
<accession>A0A6I8RFB0</accession>
<dbReference type="PANTHER" id="PTHR13610">
    <property type="entry name" value="METHYLTRANSFERASE DOMAIN-CONTAINING PROTEIN"/>
    <property type="match status" value="1"/>
</dbReference>
<dbReference type="FunCoup" id="A0A6I8RFB0">
    <property type="interactions" value="1299"/>
</dbReference>